<dbReference type="KEGG" id="mphi:EG856_00800"/>
<evidence type="ECO:0000256" key="4">
    <source>
        <dbReference type="ARBA" id="ARBA00022448"/>
    </source>
</evidence>
<evidence type="ECO:0000313" key="11">
    <source>
        <dbReference type="EMBL" id="QBF34468.1"/>
    </source>
</evidence>
<evidence type="ECO:0000256" key="6">
    <source>
        <dbReference type="ARBA" id="ARBA00023065"/>
    </source>
</evidence>
<keyword evidence="4 10" id="KW-0813">Transport</keyword>
<dbReference type="HAMAP" id="MF_00815">
    <property type="entry name" value="ATP_synth_gamma_bact"/>
    <property type="match status" value="1"/>
</dbReference>
<dbReference type="InterPro" id="IPR035968">
    <property type="entry name" value="ATP_synth_F1_ATPase_gsu"/>
</dbReference>
<protein>
    <recommendedName>
        <fullName evidence="10">ATP synthase gamma chain</fullName>
    </recommendedName>
    <alternativeName>
        <fullName evidence="10">ATP synthase F1 sector gamma subunit</fullName>
    </alternativeName>
    <alternativeName>
        <fullName evidence="10">F-ATPase gamma subunit</fullName>
    </alternativeName>
</protein>
<dbReference type="PRINTS" id="PR00126">
    <property type="entry name" value="ATPASEGAMMA"/>
</dbReference>
<dbReference type="GO" id="GO:0042777">
    <property type="term" value="P:proton motive force-driven plasma membrane ATP synthesis"/>
    <property type="evidence" value="ECO:0007669"/>
    <property type="project" value="UniProtKB-UniRule"/>
</dbReference>
<evidence type="ECO:0000256" key="10">
    <source>
        <dbReference type="HAMAP-Rule" id="MF_00815"/>
    </source>
</evidence>
<keyword evidence="7 10" id="KW-0472">Membrane</keyword>
<dbReference type="EMBL" id="CP034841">
    <property type="protein sequence ID" value="QBF34468.1"/>
    <property type="molecule type" value="Genomic_DNA"/>
</dbReference>
<keyword evidence="9 10" id="KW-0066">ATP synthesis</keyword>
<reference evidence="11 12" key="1">
    <citation type="submission" date="2019-01" db="EMBL/GenBank/DDBJ databases">
        <title>Complete sequence and annotation of the Mycoplasma phocirhinis strain 852T genome.</title>
        <authorList>
            <person name="Frasca S.Jr."/>
            <person name="Kutish G.F."/>
            <person name="Castellanos Gell J."/>
            <person name="Michaels D.L."/>
            <person name="Brown D.R."/>
        </authorList>
    </citation>
    <scope>NUCLEOTIDE SEQUENCE [LARGE SCALE GENOMIC DNA]</scope>
    <source>
        <strain evidence="11 12">852</strain>
    </source>
</reference>
<dbReference type="PANTHER" id="PTHR11693">
    <property type="entry name" value="ATP SYNTHASE GAMMA CHAIN"/>
    <property type="match status" value="1"/>
</dbReference>
<dbReference type="AlphaFoldDB" id="A0A4P6MLX1"/>
<evidence type="ECO:0000256" key="5">
    <source>
        <dbReference type="ARBA" id="ARBA00022781"/>
    </source>
</evidence>
<dbReference type="InterPro" id="IPR000131">
    <property type="entry name" value="ATP_synth_F1_gsu"/>
</dbReference>
<name>A0A4P6MLX1_9BACT</name>
<dbReference type="GO" id="GO:0046933">
    <property type="term" value="F:proton-transporting ATP synthase activity, rotational mechanism"/>
    <property type="evidence" value="ECO:0007669"/>
    <property type="project" value="UniProtKB-UniRule"/>
</dbReference>
<evidence type="ECO:0000256" key="2">
    <source>
        <dbReference type="ARBA" id="ARBA00004170"/>
    </source>
</evidence>
<dbReference type="PANTHER" id="PTHR11693:SF22">
    <property type="entry name" value="ATP SYNTHASE SUBUNIT GAMMA, MITOCHONDRIAL"/>
    <property type="match status" value="1"/>
</dbReference>
<dbReference type="Pfam" id="PF00231">
    <property type="entry name" value="ATP-synt"/>
    <property type="match status" value="1"/>
</dbReference>
<dbReference type="SUPFAM" id="SSF52943">
    <property type="entry name" value="ATP synthase (F1-ATPase), gamma subunit"/>
    <property type="match status" value="1"/>
</dbReference>
<proteinExistence type="inferred from homology"/>
<evidence type="ECO:0000313" key="12">
    <source>
        <dbReference type="Proteomes" id="UP000289326"/>
    </source>
</evidence>
<dbReference type="GO" id="GO:0005886">
    <property type="term" value="C:plasma membrane"/>
    <property type="evidence" value="ECO:0007669"/>
    <property type="project" value="UniProtKB-SubCell"/>
</dbReference>
<keyword evidence="8 10" id="KW-0139">CF(1)</keyword>
<dbReference type="OrthoDB" id="9812769at2"/>
<evidence type="ECO:0000256" key="7">
    <source>
        <dbReference type="ARBA" id="ARBA00023136"/>
    </source>
</evidence>
<dbReference type="Gene3D" id="3.40.1380.10">
    <property type="match status" value="1"/>
</dbReference>
<keyword evidence="10" id="KW-1003">Cell membrane</keyword>
<dbReference type="GO" id="GO:0005524">
    <property type="term" value="F:ATP binding"/>
    <property type="evidence" value="ECO:0007669"/>
    <property type="project" value="UniProtKB-UniRule"/>
</dbReference>
<keyword evidence="6 10" id="KW-0406">Ion transport</keyword>
<dbReference type="GO" id="GO:0045259">
    <property type="term" value="C:proton-transporting ATP synthase complex"/>
    <property type="evidence" value="ECO:0007669"/>
    <property type="project" value="UniProtKB-KW"/>
</dbReference>
<keyword evidence="12" id="KW-1185">Reference proteome</keyword>
<dbReference type="CDD" id="cd12151">
    <property type="entry name" value="F1-ATPase_gamma"/>
    <property type="match status" value="1"/>
</dbReference>
<gene>
    <name evidence="10 11" type="primary">atpG</name>
    <name evidence="11" type="ORF">EG856_00800</name>
</gene>
<dbReference type="NCBIfam" id="TIGR01146">
    <property type="entry name" value="ATPsyn_F1gamma"/>
    <property type="match status" value="1"/>
</dbReference>
<comment type="subcellular location">
    <subcellularLocation>
        <location evidence="10">Cell membrane</location>
        <topology evidence="10">Peripheral membrane protein</topology>
    </subcellularLocation>
    <subcellularLocation>
        <location evidence="2">Membrane</location>
        <topology evidence="2">Peripheral membrane protein</topology>
    </subcellularLocation>
</comment>
<comment type="similarity">
    <text evidence="3 10">Belongs to the ATPase gamma chain family.</text>
</comment>
<evidence type="ECO:0000256" key="1">
    <source>
        <dbReference type="ARBA" id="ARBA00003456"/>
    </source>
</evidence>
<comment type="subunit">
    <text evidence="10">F-type ATPases have 2 components, CF(1) - the catalytic core - and CF(0) - the membrane proton channel. CF(1) has five subunits: alpha(3), beta(3), gamma(1), delta(1), epsilon(1). CF(0) has three main subunits: a, b and c.</text>
</comment>
<keyword evidence="5 10" id="KW-0375">Hydrogen ion transport</keyword>
<evidence type="ECO:0000256" key="8">
    <source>
        <dbReference type="ARBA" id="ARBA00023196"/>
    </source>
</evidence>
<evidence type="ECO:0000256" key="9">
    <source>
        <dbReference type="ARBA" id="ARBA00023310"/>
    </source>
</evidence>
<dbReference type="Proteomes" id="UP000289326">
    <property type="component" value="Chromosome"/>
</dbReference>
<evidence type="ECO:0000256" key="3">
    <source>
        <dbReference type="ARBA" id="ARBA00007681"/>
    </source>
</evidence>
<sequence>MASLQKVKSRIKTVESIRKITHAMELVSTSKIRKAREYFNSVSNYENQVSQIVDSFFTQITPAQLREYFIRKTSQKRLYIILSSDLGLAGAYNSNVIKLAKSVLTNNDEIIILGTKAIRVLEHKYKNQIIFSSNWTNFKYSDLAKVLSDLAVEKYRKNEISQIHIIYNEFVNNLIQQEKDLTIMPYLPQHKVKKQPSSTQLIEFEPNVKEILNNTLPLFINAKINLAIASALISEYAARRSAMETATDNANELISNLSLEYNKKRQSNITQELNEIVGGTDAV</sequence>
<organism evidence="11 12">
    <name type="scientific">Mycoplasmopsis phocirhinis</name>
    <dbReference type="NCBI Taxonomy" id="142650"/>
    <lineage>
        <taxon>Bacteria</taxon>
        <taxon>Bacillati</taxon>
        <taxon>Mycoplasmatota</taxon>
        <taxon>Mycoplasmoidales</taxon>
        <taxon>Metamycoplasmataceae</taxon>
        <taxon>Mycoplasmopsis</taxon>
    </lineage>
</organism>
<comment type="function">
    <text evidence="1 10">Produces ATP from ADP in the presence of a proton gradient across the membrane. The gamma chain is believed to be important in regulating ATPase activity and the flow of protons through the CF(0) complex.</text>
</comment>
<dbReference type="RefSeq" id="WP_130429246.1">
    <property type="nucleotide sequence ID" value="NZ_CP034841.1"/>
</dbReference>
<accession>A0A4P6MLX1</accession>
<dbReference type="Gene3D" id="1.10.287.80">
    <property type="entry name" value="ATP synthase, gamma subunit, helix hairpin domain"/>
    <property type="match status" value="1"/>
</dbReference>